<dbReference type="PIRSF" id="PIRSF015601">
    <property type="entry name" value="MTase_slr0722"/>
    <property type="match status" value="1"/>
</dbReference>
<keyword evidence="13" id="KW-1185">Reference proteome</keyword>
<dbReference type="NCBIfam" id="NF008695">
    <property type="entry name" value="PRK11713.3-3"/>
    <property type="match status" value="1"/>
</dbReference>
<dbReference type="InterPro" id="IPR029028">
    <property type="entry name" value="Alpha/beta_knot_MTases"/>
</dbReference>
<sequence length="223" mass="24893">MRFLFHDEAGARQLTLKGEAYKYIVKVRRHGIGDSVALRHPEKSGTLYTYRLEQSDGRRAELLLVSKASRVIAAARPLHIGWCTIDPKSVEKVLPQLNEMGVGKITFIACDRSQRQFRPDFERLNRILEASMQQCGRSEWMALETTDSLESFIAANPQTAVMDFTEERLVDTAGIDTVLIGCEGGFSEAERALLASCRTLRFDTPFILRSESAAVAVAAKVLL</sequence>
<evidence type="ECO:0000256" key="5">
    <source>
        <dbReference type="ARBA" id="ARBA00022603"/>
    </source>
</evidence>
<evidence type="ECO:0000313" key="12">
    <source>
        <dbReference type="EMBL" id="XAU14881.1"/>
    </source>
</evidence>
<evidence type="ECO:0000256" key="4">
    <source>
        <dbReference type="ARBA" id="ARBA00022552"/>
    </source>
</evidence>
<dbReference type="GO" id="GO:0008168">
    <property type="term" value="F:methyltransferase activity"/>
    <property type="evidence" value="ECO:0007669"/>
    <property type="project" value="UniProtKB-KW"/>
</dbReference>
<keyword evidence="7 10" id="KW-0949">S-adenosyl-L-methionine</keyword>
<evidence type="ECO:0000256" key="6">
    <source>
        <dbReference type="ARBA" id="ARBA00022679"/>
    </source>
</evidence>
<dbReference type="SUPFAM" id="SSF75217">
    <property type="entry name" value="alpha/beta knot"/>
    <property type="match status" value="1"/>
</dbReference>
<evidence type="ECO:0000256" key="7">
    <source>
        <dbReference type="ARBA" id="ARBA00022691"/>
    </source>
</evidence>
<dbReference type="GO" id="GO:0032259">
    <property type="term" value="P:methylation"/>
    <property type="evidence" value="ECO:0007669"/>
    <property type="project" value="UniProtKB-KW"/>
</dbReference>
<gene>
    <name evidence="12" type="ORF">WCY31_11635</name>
</gene>
<evidence type="ECO:0000256" key="2">
    <source>
        <dbReference type="ARBA" id="ARBA00005528"/>
    </source>
</evidence>
<keyword evidence="4 10" id="KW-0698">rRNA processing</keyword>
<comment type="function">
    <text evidence="8 10">Specifically methylates the N3 position of the uracil ring of uridine 1498 (m3U1498) in 16S rRNA. Acts on the fully assembled 30S ribosomal subunit.</text>
</comment>
<keyword evidence="3 10" id="KW-0963">Cytoplasm</keyword>
<dbReference type="RefSeq" id="WP_345972505.1">
    <property type="nucleotide sequence ID" value="NZ_CP147920.1"/>
</dbReference>
<organism evidence="12 13">
    <name type="scientific">Sulfurimonas diazotrophicus</name>
    <dbReference type="NCBI Taxonomy" id="3131939"/>
    <lineage>
        <taxon>Bacteria</taxon>
        <taxon>Pseudomonadati</taxon>
        <taxon>Campylobacterota</taxon>
        <taxon>Epsilonproteobacteria</taxon>
        <taxon>Campylobacterales</taxon>
        <taxon>Sulfurimonadaceae</taxon>
        <taxon>Sulfurimonas</taxon>
    </lineage>
</organism>
<protein>
    <recommendedName>
        <fullName evidence="10">Ribosomal RNA small subunit methyltransferase E</fullName>
        <ecNumber evidence="10">2.1.1.193</ecNumber>
    </recommendedName>
</protein>
<dbReference type="Pfam" id="PF04452">
    <property type="entry name" value="Methyltrans_RNA"/>
    <property type="match status" value="1"/>
</dbReference>
<evidence type="ECO:0000256" key="3">
    <source>
        <dbReference type="ARBA" id="ARBA00022490"/>
    </source>
</evidence>
<proteinExistence type="inferred from homology"/>
<dbReference type="PANTHER" id="PTHR30027:SF3">
    <property type="entry name" value="16S RRNA (URACIL(1498)-N(3))-METHYLTRANSFERASE"/>
    <property type="match status" value="1"/>
</dbReference>
<name>A0ABZ3H9E2_9BACT</name>
<comment type="similarity">
    <text evidence="2 10">Belongs to the RNA methyltransferase RsmE family.</text>
</comment>
<evidence type="ECO:0000256" key="10">
    <source>
        <dbReference type="PIRNR" id="PIRNR015601"/>
    </source>
</evidence>
<dbReference type="Proteomes" id="UP001447842">
    <property type="component" value="Chromosome"/>
</dbReference>
<dbReference type="InterPro" id="IPR006700">
    <property type="entry name" value="RsmE"/>
</dbReference>
<dbReference type="NCBIfam" id="TIGR00046">
    <property type="entry name" value="RsmE family RNA methyltransferase"/>
    <property type="match status" value="1"/>
</dbReference>
<comment type="subcellular location">
    <subcellularLocation>
        <location evidence="1 10">Cytoplasm</location>
    </subcellularLocation>
</comment>
<evidence type="ECO:0000256" key="8">
    <source>
        <dbReference type="ARBA" id="ARBA00025699"/>
    </source>
</evidence>
<dbReference type="InterPro" id="IPR029026">
    <property type="entry name" value="tRNA_m1G_MTases_N"/>
</dbReference>
<evidence type="ECO:0000313" key="13">
    <source>
        <dbReference type="Proteomes" id="UP001447842"/>
    </source>
</evidence>
<keyword evidence="6 10" id="KW-0808">Transferase</keyword>
<evidence type="ECO:0000256" key="9">
    <source>
        <dbReference type="ARBA" id="ARBA00047944"/>
    </source>
</evidence>
<evidence type="ECO:0000256" key="1">
    <source>
        <dbReference type="ARBA" id="ARBA00004496"/>
    </source>
</evidence>
<keyword evidence="5 10" id="KW-0489">Methyltransferase</keyword>
<reference evidence="12 13" key="1">
    <citation type="submission" date="2024-03" db="EMBL/GenBank/DDBJ databases">
        <title>Sulfurimonas sp. HSL3-1.</title>
        <authorList>
            <person name="Wang S."/>
        </authorList>
    </citation>
    <scope>NUCLEOTIDE SEQUENCE [LARGE SCALE GENOMIC DNA]</scope>
    <source>
        <strain evidence="12 13">HSL3-1</strain>
    </source>
</reference>
<dbReference type="Gene3D" id="3.40.1280.10">
    <property type="match status" value="1"/>
</dbReference>
<feature type="domain" description="Ribosomal RNA small subunit methyltransferase E methyltransferase" evidence="11">
    <location>
        <begin position="77"/>
        <end position="220"/>
    </location>
</feature>
<dbReference type="EMBL" id="CP147920">
    <property type="protein sequence ID" value="XAU14881.1"/>
    <property type="molecule type" value="Genomic_DNA"/>
</dbReference>
<dbReference type="InterPro" id="IPR046886">
    <property type="entry name" value="RsmE_MTase_dom"/>
</dbReference>
<dbReference type="PANTHER" id="PTHR30027">
    <property type="entry name" value="RIBOSOMAL RNA SMALL SUBUNIT METHYLTRANSFERASE E"/>
    <property type="match status" value="1"/>
</dbReference>
<evidence type="ECO:0000259" key="11">
    <source>
        <dbReference type="Pfam" id="PF04452"/>
    </source>
</evidence>
<dbReference type="EC" id="2.1.1.193" evidence="10"/>
<accession>A0ABZ3H9E2</accession>
<comment type="catalytic activity">
    <reaction evidence="9 10">
        <text>uridine(1498) in 16S rRNA + S-adenosyl-L-methionine = N(3)-methyluridine(1498) in 16S rRNA + S-adenosyl-L-homocysteine + H(+)</text>
        <dbReference type="Rhea" id="RHEA:42920"/>
        <dbReference type="Rhea" id="RHEA-COMP:10283"/>
        <dbReference type="Rhea" id="RHEA-COMP:10284"/>
        <dbReference type="ChEBI" id="CHEBI:15378"/>
        <dbReference type="ChEBI" id="CHEBI:57856"/>
        <dbReference type="ChEBI" id="CHEBI:59789"/>
        <dbReference type="ChEBI" id="CHEBI:65315"/>
        <dbReference type="ChEBI" id="CHEBI:74502"/>
        <dbReference type="EC" id="2.1.1.193"/>
    </reaction>
</comment>